<evidence type="ECO:0000313" key="1">
    <source>
        <dbReference type="EMBL" id="CEK61959.1"/>
    </source>
</evidence>
<organism evidence="1">
    <name type="scientific">Arion vulgaris</name>
    <dbReference type="NCBI Taxonomy" id="1028688"/>
    <lineage>
        <taxon>Eukaryota</taxon>
        <taxon>Metazoa</taxon>
        <taxon>Spiralia</taxon>
        <taxon>Lophotrochozoa</taxon>
        <taxon>Mollusca</taxon>
        <taxon>Gastropoda</taxon>
        <taxon>Heterobranchia</taxon>
        <taxon>Euthyneura</taxon>
        <taxon>Panpulmonata</taxon>
        <taxon>Eupulmonata</taxon>
        <taxon>Stylommatophora</taxon>
        <taxon>Helicina</taxon>
        <taxon>Arionoidea</taxon>
        <taxon>Arionidae</taxon>
        <taxon>Arion</taxon>
    </lineage>
</organism>
<gene>
    <name evidence="1" type="primary">ORF43781</name>
</gene>
<accession>A0A0B6Z094</accession>
<sequence length="164" mass="18320">MLSQKLDSISKLRLAVQRQSLASGANTEAANVQEKRQTTVENIVKEFLDLPQLSRKNVFTVWEDQKSGCSVLEHPAHQFQQFSQMFPLIGQSLSENVIDKLVDVIVAVLSLATVNEMNSICLKGTTLFIQVEHFLAHPATKEVKIFQEKLSIAIWKCLLSGLSP</sequence>
<dbReference type="EMBL" id="HACG01015094">
    <property type="protein sequence ID" value="CEK61959.1"/>
    <property type="molecule type" value="Transcribed_RNA"/>
</dbReference>
<protein>
    <submittedName>
        <fullName evidence="1">Uncharacterized protein</fullName>
    </submittedName>
</protein>
<proteinExistence type="predicted"/>
<dbReference type="AlphaFoldDB" id="A0A0B6Z094"/>
<reference evidence="1" key="1">
    <citation type="submission" date="2014-12" db="EMBL/GenBank/DDBJ databases">
        <title>Insight into the proteome of Arion vulgaris.</title>
        <authorList>
            <person name="Aradska J."/>
            <person name="Bulat T."/>
            <person name="Smidak R."/>
            <person name="Sarate P."/>
            <person name="Gangsoo J."/>
            <person name="Sialana F."/>
            <person name="Bilban M."/>
            <person name="Lubec G."/>
        </authorList>
    </citation>
    <scope>NUCLEOTIDE SEQUENCE</scope>
    <source>
        <tissue evidence="1">Skin</tissue>
    </source>
</reference>
<feature type="non-terminal residue" evidence="1">
    <location>
        <position position="164"/>
    </location>
</feature>
<name>A0A0B6Z094_9EUPU</name>